<feature type="transmembrane region" description="Helical" evidence="1">
    <location>
        <begin position="23"/>
        <end position="40"/>
    </location>
</feature>
<dbReference type="InterPro" id="IPR012340">
    <property type="entry name" value="NA-bd_OB-fold"/>
</dbReference>
<gene>
    <name evidence="3" type="ORF">DIW15_00395</name>
</gene>
<evidence type="ECO:0000259" key="2">
    <source>
        <dbReference type="Pfam" id="PF24961"/>
    </source>
</evidence>
<feature type="transmembrane region" description="Helical" evidence="1">
    <location>
        <begin position="95"/>
        <end position="113"/>
    </location>
</feature>
<keyword evidence="1" id="KW-0472">Membrane</keyword>
<organism evidence="3 4">
    <name type="scientific">Bavariicoccus seileri</name>
    <dbReference type="NCBI Taxonomy" id="549685"/>
    <lineage>
        <taxon>Bacteria</taxon>
        <taxon>Bacillati</taxon>
        <taxon>Bacillota</taxon>
        <taxon>Bacilli</taxon>
        <taxon>Lactobacillales</taxon>
        <taxon>Enterococcaceae</taxon>
        <taxon>Bavariicoccus</taxon>
    </lineage>
</organism>
<dbReference type="RefSeq" id="WP_022795650.1">
    <property type="nucleotide sequence ID" value="NZ_JBQEAI010000013.1"/>
</dbReference>
<evidence type="ECO:0000313" key="3">
    <source>
        <dbReference type="EMBL" id="HCS93152.1"/>
    </source>
</evidence>
<dbReference type="InterPro" id="IPR056739">
    <property type="entry name" value="NfeD_membrane"/>
</dbReference>
<proteinExistence type="predicted"/>
<evidence type="ECO:0000256" key="1">
    <source>
        <dbReference type="SAM" id="Phobius"/>
    </source>
</evidence>
<feature type="transmembrane region" description="Helical" evidence="1">
    <location>
        <begin position="46"/>
        <end position="66"/>
    </location>
</feature>
<dbReference type="Proteomes" id="UP000262195">
    <property type="component" value="Unassembled WGS sequence"/>
</dbReference>
<dbReference type="AlphaFoldDB" id="A0A3D4S3S1"/>
<reference evidence="3 4" key="1">
    <citation type="journal article" date="2018" name="Nat. Biotechnol.">
        <title>A standardized bacterial taxonomy based on genome phylogeny substantially revises the tree of life.</title>
        <authorList>
            <person name="Parks D.H."/>
            <person name="Chuvochina M."/>
            <person name="Waite D.W."/>
            <person name="Rinke C."/>
            <person name="Skarshewski A."/>
            <person name="Chaumeil P.A."/>
            <person name="Hugenholtz P."/>
        </authorList>
    </citation>
    <scope>NUCLEOTIDE SEQUENCE [LARGE SCALE GENOMIC DNA]</scope>
    <source>
        <strain evidence="3">UBA11306</strain>
    </source>
</reference>
<dbReference type="PANTHER" id="PTHR33507">
    <property type="entry name" value="INNER MEMBRANE PROTEIN YBBJ"/>
    <property type="match status" value="1"/>
</dbReference>
<dbReference type="Gene3D" id="2.40.50.140">
    <property type="entry name" value="Nucleic acid-binding proteins"/>
    <property type="match status" value="1"/>
</dbReference>
<dbReference type="STRING" id="1121105.GCA_000421665_00354"/>
<keyword evidence="1" id="KW-1133">Transmembrane helix</keyword>
<comment type="caution">
    <text evidence="3">The sequence shown here is derived from an EMBL/GenBank/DDBJ whole genome shotgun (WGS) entry which is preliminary data.</text>
</comment>
<dbReference type="PANTHER" id="PTHR33507:SF3">
    <property type="entry name" value="INNER MEMBRANE PROTEIN YBBJ"/>
    <property type="match status" value="1"/>
</dbReference>
<evidence type="ECO:0000313" key="4">
    <source>
        <dbReference type="Proteomes" id="UP000262195"/>
    </source>
</evidence>
<dbReference type="InterPro" id="IPR052165">
    <property type="entry name" value="Membrane_assoc_protease"/>
</dbReference>
<accession>A0A3D4S3S1</accession>
<dbReference type="GO" id="GO:0005886">
    <property type="term" value="C:plasma membrane"/>
    <property type="evidence" value="ECO:0007669"/>
    <property type="project" value="TreeGrafter"/>
</dbReference>
<keyword evidence="1" id="KW-0812">Transmembrane</keyword>
<protein>
    <recommendedName>
        <fullName evidence="2">NfeD integral membrane domain-containing protein</fullName>
    </recommendedName>
</protein>
<sequence>MGYLLMLIGCSGLVVQFFFNKKLVAILLMAIGFGSYITIYSHETNVTIGILLLILAAVLVVIELIVPDFGLIGITGGLSLVAAFLFGQQDLVPPLIHFIVAVIVSVAIGFWLIKNGHPLQLSHHFVLDTALDKSRGFQSIKSIDNVIGLTGVTKTILRPTGKVYFEALNQTIDCLSDGPVIKAGVPVVVSRISSGTIIVTVLEEE</sequence>
<dbReference type="Pfam" id="PF24961">
    <property type="entry name" value="NfeD_membrane"/>
    <property type="match status" value="1"/>
</dbReference>
<name>A0A3D4S3S1_9ENTE</name>
<dbReference type="EMBL" id="DQHO01000003">
    <property type="protein sequence ID" value="HCS93152.1"/>
    <property type="molecule type" value="Genomic_DNA"/>
</dbReference>
<feature type="transmembrane region" description="Helical" evidence="1">
    <location>
        <begin position="71"/>
        <end position="89"/>
    </location>
</feature>
<feature type="domain" description="NfeD integral membrane" evidence="2">
    <location>
        <begin position="3"/>
        <end position="114"/>
    </location>
</feature>